<dbReference type="InterPro" id="IPR007434">
    <property type="entry name" value="FemAB-like"/>
</dbReference>
<evidence type="ECO:0000313" key="1">
    <source>
        <dbReference type="EMBL" id="MCL1045819.1"/>
    </source>
</evidence>
<dbReference type="Proteomes" id="UP001202134">
    <property type="component" value="Unassembled WGS sequence"/>
</dbReference>
<accession>A0ABT0KQ69</accession>
<dbReference type="Gene3D" id="3.40.630.30">
    <property type="match status" value="1"/>
</dbReference>
<name>A0ABT0KQ69_9GAMM</name>
<dbReference type="InterPro" id="IPR016181">
    <property type="entry name" value="Acyl_CoA_acyltransferase"/>
</dbReference>
<sequence>MSEFLSEDIQLNFYDSVASIGKSKWSRVFTDDNPFTQFEYLLALEQSLSVCSDSGWRPQHLVITSNSDVIAILPCYEKSHSWGEYVFDWAWAEAYERNGLEYYPKLVAAIPFTPVSGQRIGMISSISEVSREVVLNRITHFLNQTIKSEQFSSWHCLFLPQNDFKHLSHSTISRLGTQFHWQNKQYPHFDDFLAQLVSRKRKAIKKERKAVAYFNYDFIDGDKASKEQWQGFVHCYQQTYLKRSGHTGYLNADFFSQIASSMGRQVRLLLVTNDQNNLIASALYFVSNTHLYGRYWGCLEEVDGLHFETCYYQGIEYAIHHGLTVFDAGAQGEHKVARGFEPVETYSNHEVAHDEFRKAIYHYCQQEQLHIKQYMQDLACKLPYKEKDNLQ</sequence>
<dbReference type="PANTHER" id="PTHR47017:SF1">
    <property type="entry name" value="ACYL-COA"/>
    <property type="match status" value="1"/>
</dbReference>
<proteinExistence type="predicted"/>
<dbReference type="EMBL" id="JAKIKU010000005">
    <property type="protein sequence ID" value="MCL1045819.1"/>
    <property type="molecule type" value="Genomic_DNA"/>
</dbReference>
<evidence type="ECO:0000313" key="2">
    <source>
        <dbReference type="Proteomes" id="UP001202134"/>
    </source>
</evidence>
<comment type="caution">
    <text evidence="1">The sequence shown here is derived from an EMBL/GenBank/DDBJ whole genome shotgun (WGS) entry which is preliminary data.</text>
</comment>
<dbReference type="Pfam" id="PF04339">
    <property type="entry name" value="FemAB_like"/>
    <property type="match status" value="1"/>
</dbReference>
<gene>
    <name evidence="1" type="ORF">L2737_10830</name>
</gene>
<dbReference type="PANTHER" id="PTHR47017">
    <property type="entry name" value="ACYL-COA"/>
    <property type="match status" value="1"/>
</dbReference>
<keyword evidence="2" id="KW-1185">Reference proteome</keyword>
<protein>
    <submittedName>
        <fullName evidence="1">GNAT family N-acetyltransferase</fullName>
    </submittedName>
</protein>
<organism evidence="1 2">
    <name type="scientific">Shewanella electrodiphila</name>
    <dbReference type="NCBI Taxonomy" id="934143"/>
    <lineage>
        <taxon>Bacteria</taxon>
        <taxon>Pseudomonadati</taxon>
        <taxon>Pseudomonadota</taxon>
        <taxon>Gammaproteobacteria</taxon>
        <taxon>Alteromonadales</taxon>
        <taxon>Shewanellaceae</taxon>
        <taxon>Shewanella</taxon>
    </lineage>
</organism>
<dbReference type="SUPFAM" id="SSF55729">
    <property type="entry name" value="Acyl-CoA N-acyltransferases (Nat)"/>
    <property type="match status" value="1"/>
</dbReference>
<dbReference type="RefSeq" id="WP_248955710.1">
    <property type="nucleotide sequence ID" value="NZ_JAKIKU010000005.1"/>
</dbReference>
<reference evidence="1 2" key="1">
    <citation type="submission" date="2022-01" db="EMBL/GenBank/DDBJ databases">
        <title>Whole genome-based taxonomy of the Shewanellaceae.</title>
        <authorList>
            <person name="Martin-Rodriguez A.J."/>
        </authorList>
    </citation>
    <scope>NUCLEOTIDE SEQUENCE [LARGE SCALE GENOMIC DNA]</scope>
    <source>
        <strain evidence="1 2">DSM 24955</strain>
    </source>
</reference>